<proteinExistence type="predicted"/>
<dbReference type="PANTHER" id="PTHR33608:SF6">
    <property type="entry name" value="BLL2464 PROTEIN"/>
    <property type="match status" value="1"/>
</dbReference>
<feature type="domain" description="DUF58" evidence="1">
    <location>
        <begin position="52"/>
        <end position="101"/>
    </location>
</feature>
<dbReference type="PANTHER" id="PTHR33608">
    <property type="entry name" value="BLL2464 PROTEIN"/>
    <property type="match status" value="1"/>
</dbReference>
<organism evidence="2 3">
    <name type="scientific">Lentisphaera araneosa HTCC2155</name>
    <dbReference type="NCBI Taxonomy" id="313628"/>
    <lineage>
        <taxon>Bacteria</taxon>
        <taxon>Pseudomonadati</taxon>
        <taxon>Lentisphaerota</taxon>
        <taxon>Lentisphaeria</taxon>
        <taxon>Lentisphaerales</taxon>
        <taxon>Lentisphaeraceae</taxon>
        <taxon>Lentisphaera</taxon>
    </lineage>
</organism>
<comment type="caution">
    <text evidence="2">The sequence shown here is derived from an EMBL/GenBank/DDBJ whole genome shotgun (WGS) entry which is preliminary data.</text>
</comment>
<dbReference type="EMBL" id="ABCK01000007">
    <property type="protein sequence ID" value="EDM27909.1"/>
    <property type="molecule type" value="Genomic_DNA"/>
</dbReference>
<reference evidence="2 3" key="1">
    <citation type="journal article" date="2010" name="J. Bacteriol.">
        <title>Genome sequence of Lentisphaera araneosa HTCC2155T, the type species of the order Lentisphaerales in the phylum Lentisphaerae.</title>
        <authorList>
            <person name="Thrash J.C."/>
            <person name="Cho J.C."/>
            <person name="Vergin K.L."/>
            <person name="Morris R.M."/>
            <person name="Giovannoni S.J."/>
        </authorList>
    </citation>
    <scope>NUCLEOTIDE SEQUENCE [LARGE SCALE GENOMIC DNA]</scope>
    <source>
        <strain evidence="2 3">HTCC2155</strain>
    </source>
</reference>
<dbReference type="STRING" id="313628.LNTAR_00870"/>
<evidence type="ECO:0000313" key="3">
    <source>
        <dbReference type="Proteomes" id="UP000004947"/>
    </source>
</evidence>
<dbReference type="eggNOG" id="COG1721">
    <property type="taxonomic scope" value="Bacteria"/>
</dbReference>
<dbReference type="Proteomes" id="UP000004947">
    <property type="component" value="Unassembled WGS sequence"/>
</dbReference>
<dbReference type="Pfam" id="PF01882">
    <property type="entry name" value="DUF58"/>
    <property type="match status" value="1"/>
</dbReference>
<accession>A6DKL1</accession>
<evidence type="ECO:0000259" key="1">
    <source>
        <dbReference type="Pfam" id="PF01882"/>
    </source>
</evidence>
<dbReference type="InterPro" id="IPR002881">
    <property type="entry name" value="DUF58"/>
</dbReference>
<sequence>MIYPMKENLAAIAEAAHVLSERFSLPFKKRNWSGQGGNMRGKSAGNSIDFREHREYQFGDDPRHINWQAYARSGDYIIKLYEEEVSPVVDILIDLSNSMILSADKLFLSQLLLGFAMKSCEKHGASYKVWGLQGDQTRMYSREECESGMLPFEGQSPNLSDSLEKVELRRGSLTLLISDLLYPQDPIEVFKSLQRGGNRLLIYAPGDLEEFAPDWNGDIDFIDVEQGGLKPAFIDEECLQDYHRAYEQHFQLWREMSRKNAAGMECFLSNTSLSRQFEGQPLANASVELCV</sequence>
<dbReference type="AlphaFoldDB" id="A6DKL1"/>
<keyword evidence="3" id="KW-1185">Reference proteome</keyword>
<protein>
    <recommendedName>
        <fullName evidence="1">DUF58 domain-containing protein</fullName>
    </recommendedName>
</protein>
<name>A6DKL1_9BACT</name>
<gene>
    <name evidence="2" type="ORF">LNTAR_00870</name>
</gene>
<evidence type="ECO:0000313" key="2">
    <source>
        <dbReference type="EMBL" id="EDM27909.1"/>
    </source>
</evidence>